<keyword evidence="2" id="KW-1185">Reference proteome</keyword>
<name>A0A2P5CZH6_TREOI</name>
<protein>
    <submittedName>
        <fullName evidence="1">Uncharacterized protein</fullName>
    </submittedName>
</protein>
<dbReference type="EMBL" id="JXTC01000312">
    <property type="protein sequence ID" value="PON66438.1"/>
    <property type="molecule type" value="Genomic_DNA"/>
</dbReference>
<sequence>MTMLLTRMLNRLLYLIPKKKTATAQPDIYKSSFIGNLTDDQLLRRALLPNPPPRLSSFVELYCRDSAPETSSFSELSHRVHHRGSTTLPNSIAVTRWSSHWRQPMTSSPPTTPSLCRHSLVISSLP</sequence>
<organism evidence="1 2">
    <name type="scientific">Trema orientale</name>
    <name type="common">Charcoal tree</name>
    <name type="synonym">Celtis orientalis</name>
    <dbReference type="NCBI Taxonomy" id="63057"/>
    <lineage>
        <taxon>Eukaryota</taxon>
        <taxon>Viridiplantae</taxon>
        <taxon>Streptophyta</taxon>
        <taxon>Embryophyta</taxon>
        <taxon>Tracheophyta</taxon>
        <taxon>Spermatophyta</taxon>
        <taxon>Magnoliopsida</taxon>
        <taxon>eudicotyledons</taxon>
        <taxon>Gunneridae</taxon>
        <taxon>Pentapetalae</taxon>
        <taxon>rosids</taxon>
        <taxon>fabids</taxon>
        <taxon>Rosales</taxon>
        <taxon>Cannabaceae</taxon>
        <taxon>Trema</taxon>
    </lineage>
</organism>
<dbReference type="Proteomes" id="UP000237000">
    <property type="component" value="Unassembled WGS sequence"/>
</dbReference>
<reference evidence="2" key="1">
    <citation type="submission" date="2016-06" db="EMBL/GenBank/DDBJ databases">
        <title>Parallel loss of symbiosis genes in relatives of nitrogen-fixing non-legume Parasponia.</title>
        <authorList>
            <person name="Van Velzen R."/>
            <person name="Holmer R."/>
            <person name="Bu F."/>
            <person name="Rutten L."/>
            <person name="Van Zeijl A."/>
            <person name="Liu W."/>
            <person name="Santuari L."/>
            <person name="Cao Q."/>
            <person name="Sharma T."/>
            <person name="Shen D."/>
            <person name="Roswanjaya Y."/>
            <person name="Wardhani T."/>
            <person name="Kalhor M.S."/>
            <person name="Jansen J."/>
            <person name="Van den Hoogen J."/>
            <person name="Gungor B."/>
            <person name="Hartog M."/>
            <person name="Hontelez J."/>
            <person name="Verver J."/>
            <person name="Yang W.-C."/>
            <person name="Schijlen E."/>
            <person name="Repin R."/>
            <person name="Schilthuizen M."/>
            <person name="Schranz E."/>
            <person name="Heidstra R."/>
            <person name="Miyata K."/>
            <person name="Fedorova E."/>
            <person name="Kohlen W."/>
            <person name="Bisseling T."/>
            <person name="Smit S."/>
            <person name="Geurts R."/>
        </authorList>
    </citation>
    <scope>NUCLEOTIDE SEQUENCE [LARGE SCALE GENOMIC DNA]</scope>
    <source>
        <strain evidence="2">cv. RG33-2</strain>
    </source>
</reference>
<evidence type="ECO:0000313" key="1">
    <source>
        <dbReference type="EMBL" id="PON66438.1"/>
    </source>
</evidence>
<evidence type="ECO:0000313" key="2">
    <source>
        <dbReference type="Proteomes" id="UP000237000"/>
    </source>
</evidence>
<gene>
    <name evidence="1" type="ORF">TorRG33x02_267860</name>
</gene>
<dbReference type="AlphaFoldDB" id="A0A2P5CZH6"/>
<accession>A0A2P5CZH6</accession>
<dbReference type="InParanoid" id="A0A2P5CZH6"/>
<proteinExistence type="predicted"/>
<comment type="caution">
    <text evidence="1">The sequence shown here is derived from an EMBL/GenBank/DDBJ whole genome shotgun (WGS) entry which is preliminary data.</text>
</comment>